<feature type="binding site" evidence="6">
    <location>
        <position position="252"/>
    </location>
    <ligand>
        <name>Zn(2+)</name>
        <dbReference type="ChEBI" id="CHEBI:29105"/>
        <note>catalytic</note>
    </ligand>
</feature>
<comment type="subcellular location">
    <subcellularLocation>
        <location evidence="1">Secreted</location>
    </subcellularLocation>
</comment>
<keyword evidence="4" id="KW-0732">Signal</keyword>
<dbReference type="PANTHER" id="PTHR10127:SF798">
    <property type="entry name" value="ZINC METALLOPROTEINASE NAS-1"/>
    <property type="match status" value="1"/>
</dbReference>
<dbReference type="GO" id="GO:0004222">
    <property type="term" value="F:metalloendopeptidase activity"/>
    <property type="evidence" value="ECO:0007669"/>
    <property type="project" value="UniProtKB-UniRule"/>
</dbReference>
<dbReference type="Proteomes" id="UP000887581">
    <property type="component" value="Unplaced"/>
</dbReference>
<evidence type="ECO:0000256" key="2">
    <source>
        <dbReference type="ARBA" id="ARBA00010112"/>
    </source>
</evidence>
<evidence type="ECO:0000256" key="3">
    <source>
        <dbReference type="ARBA" id="ARBA00022525"/>
    </source>
</evidence>
<comment type="cofactor">
    <cofactor evidence="6 7">
        <name>Zn(2+)</name>
        <dbReference type="ChEBI" id="CHEBI:29105"/>
    </cofactor>
    <text evidence="6 7">Binds 1 zinc ion per subunit.</text>
</comment>
<keyword evidence="6 7" id="KW-0482">Metalloprotease</keyword>
<dbReference type="Gene3D" id="3.40.390.10">
    <property type="entry name" value="Collagenase (Catalytic Domain)"/>
    <property type="match status" value="1"/>
</dbReference>
<dbReference type="GO" id="GO:0005576">
    <property type="term" value="C:extracellular region"/>
    <property type="evidence" value="ECO:0007669"/>
    <property type="project" value="UniProtKB-SubCell"/>
</dbReference>
<dbReference type="Gene3D" id="2.60.40.3330">
    <property type="match status" value="1"/>
</dbReference>
<evidence type="ECO:0000256" key="4">
    <source>
        <dbReference type="ARBA" id="ARBA00022729"/>
    </source>
</evidence>
<dbReference type="AlphaFoldDB" id="A0A915Q593"/>
<keyword evidence="6 7" id="KW-0479">Metal-binding</keyword>
<dbReference type="InterPro" id="IPR001506">
    <property type="entry name" value="Peptidase_M12A"/>
</dbReference>
<dbReference type="PRINTS" id="PR00480">
    <property type="entry name" value="ASTACIN"/>
</dbReference>
<feature type="binding site" evidence="6">
    <location>
        <position position="248"/>
    </location>
    <ligand>
        <name>Zn(2+)</name>
        <dbReference type="ChEBI" id="CHEBI:29105"/>
        <note>catalytic</note>
    </ligand>
</feature>
<keyword evidence="5" id="KW-1015">Disulfide bond</keyword>
<dbReference type="GO" id="GO:0008270">
    <property type="term" value="F:zinc ion binding"/>
    <property type="evidence" value="ECO:0007669"/>
    <property type="project" value="UniProtKB-UniRule"/>
</dbReference>
<dbReference type="Pfam" id="PF01400">
    <property type="entry name" value="Astacin"/>
    <property type="match status" value="1"/>
</dbReference>
<evidence type="ECO:0000259" key="8">
    <source>
        <dbReference type="PROSITE" id="PS51864"/>
    </source>
</evidence>
<dbReference type="EC" id="3.4.24.-" evidence="7"/>
<comment type="similarity">
    <text evidence="2">Belongs to the nematode transthyretin-like family.</text>
</comment>
<dbReference type="PANTHER" id="PTHR10127">
    <property type="entry name" value="DISCOIDIN, CUB, EGF, LAMININ , AND ZINC METALLOPROTEASE DOMAIN CONTAINING"/>
    <property type="match status" value="1"/>
</dbReference>
<dbReference type="InterPro" id="IPR006026">
    <property type="entry name" value="Peptidase_Metallo"/>
</dbReference>
<keyword evidence="6 7" id="KW-0378">Hydrolase</keyword>
<keyword evidence="6 7" id="KW-0862">Zinc</keyword>
<dbReference type="GO" id="GO:0006508">
    <property type="term" value="P:proteolysis"/>
    <property type="evidence" value="ECO:0007669"/>
    <property type="project" value="UniProtKB-KW"/>
</dbReference>
<evidence type="ECO:0000256" key="1">
    <source>
        <dbReference type="ARBA" id="ARBA00004613"/>
    </source>
</evidence>
<dbReference type="InterPro" id="IPR034035">
    <property type="entry name" value="Astacin-like_dom"/>
</dbReference>
<evidence type="ECO:0000313" key="10">
    <source>
        <dbReference type="WBParaSite" id="sdigi.contig98.g4271.t1"/>
    </source>
</evidence>
<keyword evidence="3" id="KW-0964">Secreted</keyword>
<dbReference type="WBParaSite" id="sdigi.contig98.g4271.t1">
    <property type="protein sequence ID" value="sdigi.contig98.g4271.t1"/>
    <property type="gene ID" value="sdigi.contig98.g4271"/>
</dbReference>
<dbReference type="InterPro" id="IPR001534">
    <property type="entry name" value="Transthyretin-like"/>
</dbReference>
<feature type="domain" description="Peptidase M12A" evidence="8">
    <location>
        <begin position="156"/>
        <end position="352"/>
    </location>
</feature>
<sequence>MQIIGTLVCPQKPMLAANVQIDLNDDDPLPWEASDEMGRTWSRSNGSFVISGCGADFGPFNEPDPYMVIVHKCPSILQSATDNKDSTRKIQFALLKVQKFPVELSPVTMLKYIQYISGKEELVILGEMKEDKEDMYICLSESCLDQIEGRKKRDGSAVIFENDKWPNGRIPYVISSVYTLYQRATIARAISAYAARTCIRFTPRESFDIDYIIISKTNGCFADFAHVGGGPQQVSLTDECLNYATVIHELMHVIGFIHEHQRDDRDYFVNILWQNIIPGASTDFEKLTSLRLSHYGESYDYFSIMHYESTEGSRNGENTIEAKIQAVTPLMGRTADFSSSDIKRINRAYNCYNFLLYSK</sequence>
<evidence type="ECO:0000256" key="5">
    <source>
        <dbReference type="ARBA" id="ARBA00023157"/>
    </source>
</evidence>
<organism evidence="9 10">
    <name type="scientific">Setaria digitata</name>
    <dbReference type="NCBI Taxonomy" id="48799"/>
    <lineage>
        <taxon>Eukaryota</taxon>
        <taxon>Metazoa</taxon>
        <taxon>Ecdysozoa</taxon>
        <taxon>Nematoda</taxon>
        <taxon>Chromadorea</taxon>
        <taxon>Rhabditida</taxon>
        <taxon>Spirurina</taxon>
        <taxon>Spiruromorpha</taxon>
        <taxon>Filarioidea</taxon>
        <taxon>Setariidae</taxon>
        <taxon>Setaria</taxon>
    </lineage>
</organism>
<dbReference type="GO" id="GO:0009986">
    <property type="term" value="C:cell surface"/>
    <property type="evidence" value="ECO:0007669"/>
    <property type="project" value="InterPro"/>
</dbReference>
<accession>A0A915Q593</accession>
<dbReference type="InterPro" id="IPR038479">
    <property type="entry name" value="Transthyretin-like_sf"/>
</dbReference>
<feature type="binding site" evidence="6">
    <location>
        <position position="258"/>
    </location>
    <ligand>
        <name>Zn(2+)</name>
        <dbReference type="ChEBI" id="CHEBI:29105"/>
        <note>catalytic</note>
    </ligand>
</feature>
<keyword evidence="9" id="KW-1185">Reference proteome</keyword>
<dbReference type="SUPFAM" id="SSF55486">
    <property type="entry name" value="Metalloproteases ('zincins'), catalytic domain"/>
    <property type="match status" value="1"/>
</dbReference>
<proteinExistence type="inferred from homology"/>
<dbReference type="PROSITE" id="PS51864">
    <property type="entry name" value="ASTACIN"/>
    <property type="match status" value="1"/>
</dbReference>
<reference evidence="10" key="1">
    <citation type="submission" date="2022-11" db="UniProtKB">
        <authorList>
            <consortium name="WormBaseParasite"/>
        </authorList>
    </citation>
    <scope>IDENTIFICATION</scope>
</reference>
<evidence type="ECO:0000256" key="7">
    <source>
        <dbReference type="RuleBase" id="RU361183"/>
    </source>
</evidence>
<keyword evidence="6 7" id="KW-0645">Protease</keyword>
<protein>
    <recommendedName>
        <fullName evidence="7">Metalloendopeptidase</fullName>
        <ecNumber evidence="7">3.4.24.-</ecNumber>
    </recommendedName>
</protein>
<dbReference type="Pfam" id="PF01060">
    <property type="entry name" value="TTR-52"/>
    <property type="match status" value="1"/>
</dbReference>
<evidence type="ECO:0000256" key="6">
    <source>
        <dbReference type="PROSITE-ProRule" id="PRU01211"/>
    </source>
</evidence>
<dbReference type="CDD" id="cd04280">
    <property type="entry name" value="ZnMc_astacin_like"/>
    <property type="match status" value="1"/>
</dbReference>
<evidence type="ECO:0000313" key="9">
    <source>
        <dbReference type="Proteomes" id="UP000887581"/>
    </source>
</evidence>
<comment type="caution">
    <text evidence="6">Lacks conserved residue(s) required for the propagation of feature annotation.</text>
</comment>
<feature type="active site" evidence="6">
    <location>
        <position position="249"/>
    </location>
</feature>
<name>A0A915Q593_9BILA</name>
<dbReference type="SMART" id="SM00235">
    <property type="entry name" value="ZnMc"/>
    <property type="match status" value="1"/>
</dbReference>
<dbReference type="InterPro" id="IPR024079">
    <property type="entry name" value="MetalloPept_cat_dom_sf"/>
</dbReference>